<keyword evidence="14" id="KW-1185">Reference proteome</keyword>
<evidence type="ECO:0000256" key="5">
    <source>
        <dbReference type="ARBA" id="ARBA00022777"/>
    </source>
</evidence>
<dbReference type="Gene3D" id="3.30.450.20">
    <property type="entry name" value="PAS domain"/>
    <property type="match status" value="4"/>
</dbReference>
<dbReference type="GO" id="GO:0006355">
    <property type="term" value="P:regulation of DNA-templated transcription"/>
    <property type="evidence" value="ECO:0007669"/>
    <property type="project" value="InterPro"/>
</dbReference>
<dbReference type="STRING" id="80876.SAMN05421779_105261"/>
<evidence type="ECO:0000256" key="7">
    <source>
        <dbReference type="ARBA" id="ARBA00059827"/>
    </source>
</evidence>
<dbReference type="Proteomes" id="UP000185678">
    <property type="component" value="Unassembled WGS sequence"/>
</dbReference>
<evidence type="ECO:0000256" key="4">
    <source>
        <dbReference type="ARBA" id="ARBA00022741"/>
    </source>
</evidence>
<evidence type="ECO:0000313" key="13">
    <source>
        <dbReference type="EMBL" id="SIS99985.1"/>
    </source>
</evidence>
<dbReference type="PROSITE" id="PS50112">
    <property type="entry name" value="PAS"/>
    <property type="match status" value="4"/>
</dbReference>
<feature type="domain" description="PAS" evidence="10">
    <location>
        <begin position="446"/>
        <end position="491"/>
    </location>
</feature>
<dbReference type="Gene3D" id="3.30.70.270">
    <property type="match status" value="1"/>
</dbReference>
<dbReference type="PANTHER" id="PTHR44757">
    <property type="entry name" value="DIGUANYLATE CYCLASE DGCP"/>
    <property type="match status" value="1"/>
</dbReference>
<dbReference type="SUPFAM" id="SSF55785">
    <property type="entry name" value="PYP-like sensor domain (PAS domain)"/>
    <property type="match status" value="5"/>
</dbReference>
<dbReference type="NCBIfam" id="TIGR00254">
    <property type="entry name" value="GGDEF"/>
    <property type="match status" value="1"/>
</dbReference>
<feature type="domain" description="PAC" evidence="11">
    <location>
        <begin position="377"/>
        <end position="427"/>
    </location>
</feature>
<sequence>MAPGYPSTCRVMPHTLRVMGLSDLDVTGMMTGGERATMGSCTSRSDLADYVADLSPDMICLCVDSVITYLNPAGRVLLDRKADGASLIGKPLIDIIHIDYQPILEDGLGELVEADSLPLMLVDACGHPVEVEMRVLPIPAEALGQGAMAGTLAAARGPAYLVHAHPVGERMQAVQEILESERRYRSLVNLALDFMCLVDGQGRITLANKSAQVLLDLDADTLMERTLPDIVHPDYQAMIELGLETLAGESGLLPLKFVDRQGEAIDVEARFTALGRADSFMLEARDIRQQLRSAEAVREREQRLQGILDTVAEAIISADDMGIIQSFNRAAEAIFGYSSSEVVGRNLSVLMPEPHASHHDGYMKTFRSNGASGVLGKGRELEGRRKDGSIFPLELNVTELRLGRNRLLTGIIRDITDRKRAEEAERRYKEELEQKVEERTRDLRRLSRQTQGILDSAGDGIVGLDMDGKITFANPAAAAMLGYEQGDLQGRAANEVFLAGEGRRKGKGLRIRAAMRLGVMGQRIEQTLVARTGHTFDAEYAASPIEDDGDISGVVVVFRDISDRKAAEARLKVAGTVFETTAEGILVSDARGRISMANAACARITGWMSEQCLDRTVQEVLFPGNEPVFEEMVAELMARQSCELEFWSSRLDGGEYAARLAASVVPDSVGTSHRIVIVVNDITQRKRDEERIRFQANYDSLTGLPNRALFNDRLDQAVSAARRAGTMVGLMFIDLDGFKAVNDTLGHDAGDLLLKGAAGRLRKCVRESDTVARLGGDEFTIIMGNLDSPEGAGQVAGRIIESLTVPFDLSVDDGKVREGRVSASIGIAVLPNHGDTSDDILRHADAAMYHAKEQGKANYQFFRPELLD</sequence>
<keyword evidence="9" id="KW-0175">Coiled coil</keyword>
<keyword evidence="4" id="KW-0547">Nucleotide-binding</keyword>
<dbReference type="InterPro" id="IPR029787">
    <property type="entry name" value="Nucleotide_cyclase"/>
</dbReference>
<dbReference type="InterPro" id="IPR000014">
    <property type="entry name" value="PAS"/>
</dbReference>
<feature type="coiled-coil region" evidence="9">
    <location>
        <begin position="418"/>
        <end position="449"/>
    </location>
</feature>
<dbReference type="GO" id="GO:0004673">
    <property type="term" value="F:protein histidine kinase activity"/>
    <property type="evidence" value="ECO:0007669"/>
    <property type="project" value="UniProtKB-EC"/>
</dbReference>
<dbReference type="InterPro" id="IPR035965">
    <property type="entry name" value="PAS-like_dom_sf"/>
</dbReference>
<dbReference type="GO" id="GO:0005524">
    <property type="term" value="F:ATP binding"/>
    <property type="evidence" value="ECO:0007669"/>
    <property type="project" value="UniProtKB-KW"/>
</dbReference>
<dbReference type="EC" id="2.7.13.3" evidence="2"/>
<feature type="domain" description="GGDEF" evidence="12">
    <location>
        <begin position="726"/>
        <end position="864"/>
    </location>
</feature>
<dbReference type="SMART" id="SM00086">
    <property type="entry name" value="PAC"/>
    <property type="match status" value="3"/>
</dbReference>
<keyword evidence="5" id="KW-0418">Kinase</keyword>
<feature type="domain" description="PAS" evidence="10">
    <location>
        <begin position="577"/>
        <end position="640"/>
    </location>
</feature>
<evidence type="ECO:0000256" key="2">
    <source>
        <dbReference type="ARBA" id="ARBA00012438"/>
    </source>
</evidence>
<dbReference type="InterPro" id="IPR000700">
    <property type="entry name" value="PAS-assoc_C"/>
</dbReference>
<proteinExistence type="predicted"/>
<gene>
    <name evidence="13" type="ORF">SAMN05421779_105261</name>
</gene>
<organism evidence="13 14">
    <name type="scientific">Insolitispirillum peregrinum</name>
    <dbReference type="NCBI Taxonomy" id="80876"/>
    <lineage>
        <taxon>Bacteria</taxon>
        <taxon>Pseudomonadati</taxon>
        <taxon>Pseudomonadota</taxon>
        <taxon>Alphaproteobacteria</taxon>
        <taxon>Rhodospirillales</taxon>
        <taxon>Novispirillaceae</taxon>
        <taxon>Insolitispirillum</taxon>
    </lineage>
</organism>
<dbReference type="Pfam" id="PF00990">
    <property type="entry name" value="GGDEF"/>
    <property type="match status" value="1"/>
</dbReference>
<dbReference type="FunFam" id="3.30.70.270:FF:000001">
    <property type="entry name" value="Diguanylate cyclase domain protein"/>
    <property type="match status" value="1"/>
</dbReference>
<evidence type="ECO:0000256" key="1">
    <source>
        <dbReference type="ARBA" id="ARBA00000085"/>
    </source>
</evidence>
<dbReference type="SMART" id="SM00091">
    <property type="entry name" value="PAS"/>
    <property type="match status" value="5"/>
</dbReference>
<feature type="domain" description="PAC" evidence="11">
    <location>
        <begin position="640"/>
        <end position="694"/>
    </location>
</feature>
<dbReference type="InterPro" id="IPR000160">
    <property type="entry name" value="GGDEF_dom"/>
</dbReference>
<reference evidence="13 14" key="1">
    <citation type="submission" date="2017-01" db="EMBL/GenBank/DDBJ databases">
        <authorList>
            <person name="Mah S.A."/>
            <person name="Swanson W.J."/>
            <person name="Moy G.W."/>
            <person name="Vacquier V.D."/>
        </authorList>
    </citation>
    <scope>NUCLEOTIDE SEQUENCE [LARGE SCALE GENOMIC DNA]</scope>
    <source>
        <strain evidence="13 14">DSM 11589</strain>
    </source>
</reference>
<feature type="domain" description="PAC" evidence="11">
    <location>
        <begin position="522"/>
        <end position="573"/>
    </location>
</feature>
<feature type="domain" description="PAS" evidence="10">
    <location>
        <begin position="180"/>
        <end position="250"/>
    </location>
</feature>
<evidence type="ECO:0000313" key="14">
    <source>
        <dbReference type="Proteomes" id="UP000185678"/>
    </source>
</evidence>
<dbReference type="InterPro" id="IPR043128">
    <property type="entry name" value="Rev_trsase/Diguanyl_cyclase"/>
</dbReference>
<dbReference type="SMART" id="SM00267">
    <property type="entry name" value="GGDEF"/>
    <property type="match status" value="1"/>
</dbReference>
<evidence type="ECO:0000259" key="10">
    <source>
        <dbReference type="PROSITE" id="PS50112"/>
    </source>
</evidence>
<evidence type="ECO:0000256" key="6">
    <source>
        <dbReference type="ARBA" id="ARBA00022840"/>
    </source>
</evidence>
<name>A0A1N7NNK3_9PROT</name>
<dbReference type="SUPFAM" id="SSF55073">
    <property type="entry name" value="Nucleotide cyclase"/>
    <property type="match status" value="1"/>
</dbReference>
<comment type="function">
    <text evidence="7">Putative oxygen sensor; modulates the activity of FixJ, a transcriptional activator of nitrogen fixation fixK gene. FixL probably acts as a kinase that phosphorylates FixJ.</text>
</comment>
<dbReference type="InterPro" id="IPR013767">
    <property type="entry name" value="PAS_fold"/>
</dbReference>
<evidence type="ECO:0000259" key="12">
    <source>
        <dbReference type="PROSITE" id="PS50887"/>
    </source>
</evidence>
<dbReference type="AlphaFoldDB" id="A0A1N7NNK3"/>
<dbReference type="EMBL" id="FTOA01000005">
    <property type="protein sequence ID" value="SIS99985.1"/>
    <property type="molecule type" value="Genomic_DNA"/>
</dbReference>
<dbReference type="PROSITE" id="PS50113">
    <property type="entry name" value="PAC"/>
    <property type="match status" value="3"/>
</dbReference>
<dbReference type="InterPro" id="IPR001610">
    <property type="entry name" value="PAC"/>
</dbReference>
<dbReference type="InterPro" id="IPR052155">
    <property type="entry name" value="Biofilm_reg_signaling"/>
</dbReference>
<dbReference type="NCBIfam" id="TIGR00229">
    <property type="entry name" value="sensory_box"/>
    <property type="match status" value="4"/>
</dbReference>
<keyword evidence="3" id="KW-0808">Transferase</keyword>
<evidence type="ECO:0000259" key="11">
    <source>
        <dbReference type="PROSITE" id="PS50113"/>
    </source>
</evidence>
<protein>
    <recommendedName>
        <fullName evidence="8">Sensor protein FixL</fullName>
        <ecNumber evidence="2">2.7.13.3</ecNumber>
    </recommendedName>
</protein>
<evidence type="ECO:0000256" key="8">
    <source>
        <dbReference type="ARBA" id="ARBA00070616"/>
    </source>
</evidence>
<evidence type="ECO:0000256" key="9">
    <source>
        <dbReference type="SAM" id="Coils"/>
    </source>
</evidence>
<dbReference type="CDD" id="cd00130">
    <property type="entry name" value="PAS"/>
    <property type="match status" value="4"/>
</dbReference>
<evidence type="ECO:0000256" key="3">
    <source>
        <dbReference type="ARBA" id="ARBA00022679"/>
    </source>
</evidence>
<dbReference type="OrthoDB" id="7251575at2"/>
<dbReference type="PANTHER" id="PTHR44757:SF2">
    <property type="entry name" value="BIOFILM ARCHITECTURE MAINTENANCE PROTEIN MBAA"/>
    <property type="match status" value="1"/>
</dbReference>
<feature type="domain" description="PAS" evidence="10">
    <location>
        <begin position="300"/>
        <end position="369"/>
    </location>
</feature>
<dbReference type="PROSITE" id="PS50887">
    <property type="entry name" value="GGDEF"/>
    <property type="match status" value="1"/>
</dbReference>
<keyword evidence="6" id="KW-0067">ATP-binding</keyword>
<dbReference type="FunFam" id="3.30.450.20:FF:000060">
    <property type="entry name" value="Sensor protein FixL"/>
    <property type="match status" value="1"/>
</dbReference>
<comment type="catalytic activity">
    <reaction evidence="1">
        <text>ATP + protein L-histidine = ADP + protein N-phospho-L-histidine.</text>
        <dbReference type="EC" id="2.7.13.3"/>
    </reaction>
</comment>
<accession>A0A1N7NNK3</accession>
<dbReference type="Pfam" id="PF00989">
    <property type="entry name" value="PAS"/>
    <property type="match status" value="4"/>
</dbReference>
<dbReference type="CDD" id="cd01949">
    <property type="entry name" value="GGDEF"/>
    <property type="match status" value="1"/>
</dbReference>